<gene>
    <name evidence="2" type="ORF">GGR17_001278</name>
</gene>
<dbReference type="Proteomes" id="UP000585681">
    <property type="component" value="Unassembled WGS sequence"/>
</dbReference>
<protein>
    <submittedName>
        <fullName evidence="2">Uncharacterized protein</fullName>
    </submittedName>
</protein>
<evidence type="ECO:0000313" key="2">
    <source>
        <dbReference type="EMBL" id="MBB4021487.1"/>
    </source>
</evidence>
<evidence type="ECO:0000313" key="3">
    <source>
        <dbReference type="Proteomes" id="UP000585681"/>
    </source>
</evidence>
<dbReference type="EMBL" id="JACIEQ010000001">
    <property type="protein sequence ID" value="MBB4021487.1"/>
    <property type="molecule type" value="Genomic_DNA"/>
</dbReference>
<dbReference type="RefSeq" id="WP_054537645.1">
    <property type="nucleotide sequence ID" value="NZ_JACIEQ010000001.1"/>
</dbReference>
<organism evidence="2 3">
    <name type="scientific">Actibacterium naphthalenivorans</name>
    <dbReference type="NCBI Taxonomy" id="1614693"/>
    <lineage>
        <taxon>Bacteria</taxon>
        <taxon>Pseudomonadati</taxon>
        <taxon>Pseudomonadota</taxon>
        <taxon>Alphaproteobacteria</taxon>
        <taxon>Rhodobacterales</taxon>
        <taxon>Roseobacteraceae</taxon>
        <taxon>Actibacterium</taxon>
    </lineage>
</organism>
<dbReference type="AlphaFoldDB" id="A0A840CH63"/>
<sequence>MALVADILLVAGALGAAFYCMILSRRLRRFDDLETGMGGAIAVLSAQVDDMTRALKGAQSSARTASSSLGGLTERAEGVAQRLELLVASLHDIPLPDTGPEKKAPATRPPASENAARRPAKNGHADIGQNQPETAPLAFMRSASSREKPLILREQSGDVG</sequence>
<name>A0A840CH63_9RHOB</name>
<reference evidence="2 3" key="1">
    <citation type="submission" date="2020-08" db="EMBL/GenBank/DDBJ databases">
        <title>Genomic Encyclopedia of Type Strains, Phase IV (KMG-IV): sequencing the most valuable type-strain genomes for metagenomic binning, comparative biology and taxonomic classification.</title>
        <authorList>
            <person name="Goeker M."/>
        </authorList>
    </citation>
    <scope>NUCLEOTIDE SEQUENCE [LARGE SCALE GENOMIC DNA]</scope>
    <source>
        <strain evidence="2 3">DSM 105040</strain>
    </source>
</reference>
<keyword evidence="3" id="KW-1185">Reference proteome</keyword>
<evidence type="ECO:0000256" key="1">
    <source>
        <dbReference type="SAM" id="MobiDB-lite"/>
    </source>
</evidence>
<feature type="region of interest" description="Disordered" evidence="1">
    <location>
        <begin position="93"/>
        <end position="160"/>
    </location>
</feature>
<accession>A0A840CH63</accession>
<comment type="caution">
    <text evidence="2">The sequence shown here is derived from an EMBL/GenBank/DDBJ whole genome shotgun (WGS) entry which is preliminary data.</text>
</comment>
<proteinExistence type="predicted"/>